<dbReference type="EMBL" id="DYWT01000092">
    <property type="protein sequence ID" value="HJF31215.1"/>
    <property type="molecule type" value="Genomic_DNA"/>
</dbReference>
<dbReference type="SUPFAM" id="SSF55729">
    <property type="entry name" value="Acyl-CoA N-acyltransferases (Nat)"/>
    <property type="match status" value="1"/>
</dbReference>
<proteinExistence type="predicted"/>
<evidence type="ECO:0000259" key="1">
    <source>
        <dbReference type="PROSITE" id="PS51186"/>
    </source>
</evidence>
<evidence type="ECO:0000313" key="3">
    <source>
        <dbReference type="Proteomes" id="UP000698173"/>
    </source>
</evidence>
<dbReference type="AlphaFoldDB" id="A0A921FX53"/>
<dbReference type="GO" id="GO:0016747">
    <property type="term" value="F:acyltransferase activity, transferring groups other than amino-acyl groups"/>
    <property type="evidence" value="ECO:0007669"/>
    <property type="project" value="InterPro"/>
</dbReference>
<dbReference type="Gene3D" id="3.40.630.30">
    <property type="match status" value="1"/>
</dbReference>
<protein>
    <submittedName>
        <fullName evidence="2">GNAT family N-acetyltransferase</fullName>
    </submittedName>
</protein>
<name>A0A921FX53_SPOPS</name>
<organism evidence="2 3">
    <name type="scientific">Sporosarcina psychrophila</name>
    <name type="common">Bacillus psychrophilus</name>
    <dbReference type="NCBI Taxonomy" id="1476"/>
    <lineage>
        <taxon>Bacteria</taxon>
        <taxon>Bacillati</taxon>
        <taxon>Bacillota</taxon>
        <taxon>Bacilli</taxon>
        <taxon>Bacillales</taxon>
        <taxon>Caryophanaceae</taxon>
        <taxon>Sporosarcina</taxon>
    </lineage>
</organism>
<reference evidence="2" key="2">
    <citation type="submission" date="2021-09" db="EMBL/GenBank/DDBJ databases">
        <authorList>
            <person name="Gilroy R."/>
        </authorList>
    </citation>
    <scope>NUCLEOTIDE SEQUENCE</scope>
    <source>
        <strain evidence="2">CHK171-7178</strain>
    </source>
</reference>
<dbReference type="InterPro" id="IPR016181">
    <property type="entry name" value="Acyl_CoA_acyltransferase"/>
</dbReference>
<gene>
    <name evidence="2" type="ORF">K8V56_05480</name>
</gene>
<dbReference type="Pfam" id="PF13508">
    <property type="entry name" value="Acetyltransf_7"/>
    <property type="match status" value="1"/>
</dbReference>
<feature type="domain" description="N-acetyltransferase" evidence="1">
    <location>
        <begin position="2"/>
        <end position="146"/>
    </location>
</feature>
<comment type="caution">
    <text evidence="2">The sequence shown here is derived from an EMBL/GenBank/DDBJ whole genome shotgun (WGS) entry which is preliminary data.</text>
</comment>
<dbReference type="InterPro" id="IPR000182">
    <property type="entry name" value="GNAT_dom"/>
</dbReference>
<dbReference type="CDD" id="cd04301">
    <property type="entry name" value="NAT_SF"/>
    <property type="match status" value="1"/>
</dbReference>
<dbReference type="Proteomes" id="UP000698173">
    <property type="component" value="Unassembled WGS sequence"/>
</dbReference>
<evidence type="ECO:0000313" key="2">
    <source>
        <dbReference type="EMBL" id="HJF31215.1"/>
    </source>
</evidence>
<reference evidence="2" key="1">
    <citation type="journal article" date="2021" name="PeerJ">
        <title>Extensive microbial diversity within the chicken gut microbiome revealed by metagenomics and culture.</title>
        <authorList>
            <person name="Gilroy R."/>
            <person name="Ravi A."/>
            <person name="Getino M."/>
            <person name="Pursley I."/>
            <person name="Horton D.L."/>
            <person name="Alikhan N.F."/>
            <person name="Baker D."/>
            <person name="Gharbi K."/>
            <person name="Hall N."/>
            <person name="Watson M."/>
            <person name="Adriaenssens E.M."/>
            <person name="Foster-Nyarko E."/>
            <person name="Jarju S."/>
            <person name="Secka A."/>
            <person name="Antonio M."/>
            <person name="Oren A."/>
            <person name="Chaudhuri R.R."/>
            <person name="La Ragione R."/>
            <person name="Hildebrand F."/>
            <person name="Pallen M.J."/>
        </authorList>
    </citation>
    <scope>NUCLEOTIDE SEQUENCE</scope>
    <source>
        <strain evidence="2">CHK171-7178</strain>
    </source>
</reference>
<dbReference type="PROSITE" id="PS51186">
    <property type="entry name" value="GNAT"/>
    <property type="match status" value="1"/>
</dbReference>
<sequence length="148" mass="17142">MIVFKQFLEIPEDKIITGILQLHEVIFKDSKTLVEKIKGKPKVIINVALDQSTVVGYKIGYELDSNTYYSWYGAVHEEYRGRGIASMLMEQQHHLVGELGYQVVQTKTRNMWRSMLILNIKNGFDIVETFKDDEGIHRIVLEKKLAIN</sequence>
<accession>A0A921FX53</accession>